<keyword evidence="2" id="KW-1185">Reference proteome</keyword>
<organism evidence="1 2">
    <name type="scientific">Haemonchus placei</name>
    <name type="common">Barber's pole worm</name>
    <dbReference type="NCBI Taxonomy" id="6290"/>
    <lineage>
        <taxon>Eukaryota</taxon>
        <taxon>Metazoa</taxon>
        <taxon>Ecdysozoa</taxon>
        <taxon>Nematoda</taxon>
        <taxon>Chromadorea</taxon>
        <taxon>Rhabditida</taxon>
        <taxon>Rhabditina</taxon>
        <taxon>Rhabditomorpha</taxon>
        <taxon>Strongyloidea</taxon>
        <taxon>Trichostrongylidae</taxon>
        <taxon>Haemonchus</taxon>
    </lineage>
</organism>
<protein>
    <submittedName>
        <fullName evidence="1">Uncharacterized protein</fullName>
    </submittedName>
</protein>
<reference evidence="1 2" key="1">
    <citation type="submission" date="2018-11" db="EMBL/GenBank/DDBJ databases">
        <authorList>
            <consortium name="Pathogen Informatics"/>
        </authorList>
    </citation>
    <scope>NUCLEOTIDE SEQUENCE [LARGE SCALE GENOMIC DNA]</scope>
    <source>
        <strain evidence="1 2">MHpl1</strain>
    </source>
</reference>
<evidence type="ECO:0000313" key="1">
    <source>
        <dbReference type="EMBL" id="VDO17491.1"/>
    </source>
</evidence>
<name>A0A3P7T9U6_HAEPC</name>
<proteinExistence type="predicted"/>
<dbReference type="AlphaFoldDB" id="A0A3P7T9U6"/>
<dbReference type="EMBL" id="UZAF01007599">
    <property type="protein sequence ID" value="VDO17491.1"/>
    <property type="molecule type" value="Genomic_DNA"/>
</dbReference>
<evidence type="ECO:0000313" key="2">
    <source>
        <dbReference type="Proteomes" id="UP000268014"/>
    </source>
</evidence>
<dbReference type="Proteomes" id="UP000268014">
    <property type="component" value="Unassembled WGS sequence"/>
</dbReference>
<sequence>MPVAEPAPAIAMYAGQTDPRDCPVHGRRAAGRLSTLSNGTRILESRQ</sequence>
<accession>A0A3P7T9U6</accession>
<gene>
    <name evidence="1" type="ORF">HPLM_LOCUS2904</name>
</gene>